<name>A0A7W6EHE3_9HYPH</name>
<accession>A0A7W6EHE3</accession>
<evidence type="ECO:0000256" key="12">
    <source>
        <dbReference type="SAM" id="MobiDB-lite"/>
    </source>
</evidence>
<gene>
    <name evidence="11" type="primary">uup</name>
    <name evidence="14" type="ORF">FHS81_002106</name>
</gene>
<keyword evidence="2 11" id="KW-0677">Repeat</keyword>
<keyword evidence="8 11" id="KW-0234">DNA repair</keyword>
<comment type="catalytic activity">
    <reaction evidence="9 11">
        <text>ATP + H2O = ADP + phosphate + H(+)</text>
        <dbReference type="Rhea" id="RHEA:13065"/>
        <dbReference type="ChEBI" id="CHEBI:15377"/>
        <dbReference type="ChEBI" id="CHEBI:15378"/>
        <dbReference type="ChEBI" id="CHEBI:30616"/>
        <dbReference type="ChEBI" id="CHEBI:43474"/>
        <dbReference type="ChEBI" id="CHEBI:456216"/>
    </reaction>
</comment>
<dbReference type="InterPro" id="IPR003439">
    <property type="entry name" value="ABC_transporter-like_ATP-bd"/>
</dbReference>
<dbReference type="EC" id="3.6.1.-" evidence="11"/>
<feature type="region of interest" description="Disordered" evidence="12">
    <location>
        <begin position="506"/>
        <end position="525"/>
    </location>
</feature>
<evidence type="ECO:0000256" key="11">
    <source>
        <dbReference type="HAMAP-Rule" id="MF_00848"/>
    </source>
</evidence>
<evidence type="ECO:0000256" key="2">
    <source>
        <dbReference type="ARBA" id="ARBA00022737"/>
    </source>
</evidence>
<evidence type="ECO:0000313" key="14">
    <source>
        <dbReference type="EMBL" id="MBB3810018.1"/>
    </source>
</evidence>
<evidence type="ECO:0000259" key="13">
    <source>
        <dbReference type="PROSITE" id="PS50893"/>
    </source>
</evidence>
<dbReference type="Pfam" id="PF16326">
    <property type="entry name" value="ABC_tran_CTD"/>
    <property type="match status" value="1"/>
</dbReference>
<sequence length="608" mass="66845">MAPPLLLLQDIHLTFGGTPLLTGAEISVSQGERLCLVGRNGSGKSTLLKIAAGDVHADSGTRFVQPGATVRYLPQEPDLSGFDTTLAYVEAGLGPGDAAYRALWLLEQLGLTGAENPKNLSGGEARRAALARVLAPEPDILLLDEPTNHLDLPAIEWLEGEIRSMKSALVLISHDRRFLENLSRATVWLDRGIARRLEKGFAAFEEWRDTVLEQEEIEHHKLARKIAAEDDWMRYGVTARRKRNMRRVRELSDMRKAFREHRRATGSVTITVTEGETSGKLVVEAKNLHKRFGEGADERVIVDDFSIRILRSDRIGVVGPNGAGKTTLLNMLTGDLVPDSGTVKLGANLQMAFLDQRRATLSPETTLKDALTGGGTDTVTVGGTVKHVASYMKDFLFSPDQLNTPVSVLSGGERGRLTLARALALPSNFLVLDEPTNDLDLETLDLLEEMIADYPGTVILVSHDRDFLDRTVNAVVVSEGKGHWQVYAGGYTDMLAQRGEGVTARAADTRPAAKSKPAATSTAVAETEKKRKLSYKEKHALETLPERIAALERDIAKLQNLLADPELYSREPAKFEKVNTLLARAEQDRAASEEEWLRLEMLREELEG</sequence>
<evidence type="ECO:0000256" key="10">
    <source>
        <dbReference type="ARBA" id="ARBA00061478"/>
    </source>
</evidence>
<evidence type="ECO:0000256" key="5">
    <source>
        <dbReference type="ARBA" id="ARBA00022801"/>
    </source>
</evidence>
<feature type="coiled-coil region" evidence="11">
    <location>
        <begin position="541"/>
        <end position="595"/>
    </location>
</feature>
<dbReference type="GO" id="GO:0043022">
    <property type="term" value="F:ribosome binding"/>
    <property type="evidence" value="ECO:0007669"/>
    <property type="project" value="UniProtKB-UniRule"/>
</dbReference>
<dbReference type="Proteomes" id="UP000537592">
    <property type="component" value="Unassembled WGS sequence"/>
</dbReference>
<feature type="binding site" evidence="11">
    <location>
        <begin position="38"/>
        <end position="45"/>
    </location>
    <ligand>
        <name>ATP</name>
        <dbReference type="ChEBI" id="CHEBI:30616"/>
        <label>1</label>
    </ligand>
</feature>
<feature type="domain" description="ABC transporter" evidence="13">
    <location>
        <begin position="6"/>
        <end position="216"/>
    </location>
</feature>
<dbReference type="CDD" id="cd03221">
    <property type="entry name" value="ABCF_EF-3"/>
    <property type="match status" value="2"/>
</dbReference>
<dbReference type="GO" id="GO:0005737">
    <property type="term" value="C:cytoplasm"/>
    <property type="evidence" value="ECO:0007669"/>
    <property type="project" value="UniProtKB-SubCell"/>
</dbReference>
<dbReference type="HAMAP" id="MF_00848">
    <property type="entry name" value="Uup"/>
    <property type="match status" value="1"/>
</dbReference>
<dbReference type="InterPro" id="IPR037118">
    <property type="entry name" value="Val-tRNA_synth_C_sf"/>
</dbReference>
<dbReference type="SMART" id="SM00382">
    <property type="entry name" value="AAA"/>
    <property type="match status" value="2"/>
</dbReference>
<comment type="subcellular location">
    <subcellularLocation>
        <location evidence="11">Cytoplasm</location>
    </subcellularLocation>
    <text evidence="11">Associates with ribosomes.</text>
</comment>
<evidence type="ECO:0000313" key="15">
    <source>
        <dbReference type="Proteomes" id="UP000537592"/>
    </source>
</evidence>
<organism evidence="14 15">
    <name type="scientific">Pseudochelatococcus contaminans</name>
    <dbReference type="NCBI Taxonomy" id="1538103"/>
    <lineage>
        <taxon>Bacteria</taxon>
        <taxon>Pseudomonadati</taxon>
        <taxon>Pseudomonadota</taxon>
        <taxon>Alphaproteobacteria</taxon>
        <taxon>Hyphomicrobiales</taxon>
        <taxon>Chelatococcaceae</taxon>
        <taxon>Pseudochelatococcus</taxon>
    </lineage>
</organism>
<dbReference type="Gene3D" id="1.10.287.380">
    <property type="entry name" value="Valyl-tRNA synthetase, C-terminal domain"/>
    <property type="match status" value="1"/>
</dbReference>
<keyword evidence="4 11" id="KW-0227">DNA damage</keyword>
<evidence type="ECO:0000256" key="1">
    <source>
        <dbReference type="ARBA" id="ARBA00022490"/>
    </source>
</evidence>
<evidence type="ECO:0000256" key="8">
    <source>
        <dbReference type="ARBA" id="ARBA00023204"/>
    </source>
</evidence>
<dbReference type="InterPro" id="IPR003593">
    <property type="entry name" value="AAA+_ATPase"/>
</dbReference>
<feature type="compositionally biased region" description="Low complexity" evidence="12">
    <location>
        <begin position="512"/>
        <end position="523"/>
    </location>
</feature>
<comment type="similarity">
    <text evidence="10 11">Belongs to the ABC transporter superfamily. ABCF family. Uup subfamily.</text>
</comment>
<dbReference type="PROSITE" id="PS50893">
    <property type="entry name" value="ABC_TRANSPORTER_2"/>
    <property type="match status" value="2"/>
</dbReference>
<evidence type="ECO:0000256" key="4">
    <source>
        <dbReference type="ARBA" id="ARBA00022763"/>
    </source>
</evidence>
<dbReference type="Pfam" id="PF00005">
    <property type="entry name" value="ABC_tran"/>
    <property type="match status" value="2"/>
</dbReference>
<keyword evidence="1 11" id="KW-0963">Cytoplasm</keyword>
<keyword evidence="3 11" id="KW-0547">Nucleotide-binding</keyword>
<evidence type="ECO:0000256" key="6">
    <source>
        <dbReference type="ARBA" id="ARBA00022840"/>
    </source>
</evidence>
<feature type="domain" description="ABC transporter" evidence="13">
    <location>
        <begin position="283"/>
        <end position="504"/>
    </location>
</feature>
<keyword evidence="15" id="KW-1185">Reference proteome</keyword>
<dbReference type="RefSeq" id="WP_183752643.1">
    <property type="nucleotide sequence ID" value="NZ_JACICC010000004.1"/>
</dbReference>
<keyword evidence="5 11" id="KW-0378">Hydrolase</keyword>
<reference evidence="14 15" key="1">
    <citation type="submission" date="2020-08" db="EMBL/GenBank/DDBJ databases">
        <title>Genomic Encyclopedia of Type Strains, Phase IV (KMG-IV): sequencing the most valuable type-strain genomes for metagenomic binning, comparative biology and taxonomic classification.</title>
        <authorList>
            <person name="Goeker M."/>
        </authorList>
    </citation>
    <scope>NUCLEOTIDE SEQUENCE [LARGE SCALE GENOMIC DNA]</scope>
    <source>
        <strain evidence="14 15">DSM 28760</strain>
    </source>
</reference>
<comment type="function">
    <text evidence="11">Probably plays a role in ribosome assembly or function. May be involved in resolution of branched DNA intermediates that result from template switching in postreplication gaps. Binds DNA and has ATPase activity.</text>
</comment>
<dbReference type="InterPro" id="IPR043686">
    <property type="entry name" value="Uup"/>
</dbReference>
<dbReference type="InterPro" id="IPR051309">
    <property type="entry name" value="ABCF_ATPase"/>
</dbReference>
<proteinExistence type="inferred from homology"/>
<dbReference type="InterPro" id="IPR027417">
    <property type="entry name" value="P-loop_NTPase"/>
</dbReference>
<keyword evidence="6 11" id="KW-0067">ATP-binding</keyword>
<evidence type="ECO:0000256" key="3">
    <source>
        <dbReference type="ARBA" id="ARBA00022741"/>
    </source>
</evidence>
<dbReference type="InterPro" id="IPR017871">
    <property type="entry name" value="ABC_transporter-like_CS"/>
</dbReference>
<dbReference type="EMBL" id="JACICC010000004">
    <property type="protein sequence ID" value="MBB3810018.1"/>
    <property type="molecule type" value="Genomic_DNA"/>
</dbReference>
<dbReference type="PANTHER" id="PTHR42855">
    <property type="entry name" value="ABC TRANSPORTER ATP-BINDING SUBUNIT"/>
    <property type="match status" value="1"/>
</dbReference>
<evidence type="ECO:0000256" key="9">
    <source>
        <dbReference type="ARBA" id="ARBA00049360"/>
    </source>
</evidence>
<dbReference type="GO" id="GO:0003677">
    <property type="term" value="F:DNA binding"/>
    <property type="evidence" value="ECO:0007669"/>
    <property type="project" value="UniProtKB-UniRule"/>
</dbReference>
<dbReference type="GO" id="GO:0006281">
    <property type="term" value="P:DNA repair"/>
    <property type="evidence" value="ECO:0007669"/>
    <property type="project" value="UniProtKB-KW"/>
</dbReference>
<dbReference type="InterPro" id="IPR032524">
    <property type="entry name" value="ABC_tran_C"/>
</dbReference>
<dbReference type="Gene3D" id="3.40.50.300">
    <property type="entry name" value="P-loop containing nucleotide triphosphate hydrolases"/>
    <property type="match status" value="2"/>
</dbReference>
<protein>
    <recommendedName>
        <fullName evidence="11">ATP-binding protein Uup</fullName>
        <ecNumber evidence="11">3.6.1.-</ecNumber>
    </recommendedName>
</protein>
<comment type="caution">
    <text evidence="14">The sequence shown here is derived from an EMBL/GenBank/DDBJ whole genome shotgun (WGS) entry which is preliminary data.</text>
</comment>
<dbReference type="PANTHER" id="PTHR42855:SF1">
    <property type="entry name" value="ABC TRANSPORTER DOMAIN-CONTAINING PROTEIN"/>
    <property type="match status" value="1"/>
</dbReference>
<dbReference type="GO" id="GO:0005524">
    <property type="term" value="F:ATP binding"/>
    <property type="evidence" value="ECO:0007669"/>
    <property type="project" value="UniProtKB-UniRule"/>
</dbReference>
<feature type="binding site" evidence="11">
    <location>
        <begin position="319"/>
        <end position="326"/>
    </location>
    <ligand>
        <name>ATP</name>
        <dbReference type="ChEBI" id="CHEBI:30616"/>
        <label>2</label>
    </ligand>
</feature>
<dbReference type="PROSITE" id="PS00211">
    <property type="entry name" value="ABC_TRANSPORTER_1"/>
    <property type="match status" value="1"/>
</dbReference>
<dbReference type="AlphaFoldDB" id="A0A7W6EHE3"/>
<keyword evidence="7 11" id="KW-0238">DNA-binding</keyword>
<dbReference type="GO" id="GO:0016887">
    <property type="term" value="F:ATP hydrolysis activity"/>
    <property type="evidence" value="ECO:0007669"/>
    <property type="project" value="UniProtKB-UniRule"/>
</dbReference>
<keyword evidence="11" id="KW-0175">Coiled coil</keyword>
<dbReference type="SUPFAM" id="SSF52540">
    <property type="entry name" value="P-loop containing nucleoside triphosphate hydrolases"/>
    <property type="match status" value="2"/>
</dbReference>
<evidence type="ECO:0000256" key="7">
    <source>
        <dbReference type="ARBA" id="ARBA00023125"/>
    </source>
</evidence>
<dbReference type="FunFam" id="3.40.50.300:FF:000309">
    <property type="entry name" value="ABC transporter ATP-binding protein"/>
    <property type="match status" value="1"/>
</dbReference>